<feature type="transmembrane region" description="Helical" evidence="1">
    <location>
        <begin position="67"/>
        <end position="89"/>
    </location>
</feature>
<keyword evidence="1" id="KW-1133">Transmembrane helix</keyword>
<dbReference type="HOGENOM" id="CLU_1982293_0_0_1"/>
<accession>A0A0D0DYC5</accession>
<feature type="transmembrane region" description="Helical" evidence="1">
    <location>
        <begin position="36"/>
        <end position="61"/>
    </location>
</feature>
<dbReference type="Proteomes" id="UP000054538">
    <property type="component" value="Unassembled WGS sequence"/>
</dbReference>
<dbReference type="EMBL" id="KN824827">
    <property type="protein sequence ID" value="KIL00744.1"/>
    <property type="molecule type" value="Genomic_DNA"/>
</dbReference>
<reference evidence="3" key="2">
    <citation type="submission" date="2015-01" db="EMBL/GenBank/DDBJ databases">
        <title>Evolutionary Origins and Diversification of the Mycorrhizal Mutualists.</title>
        <authorList>
            <consortium name="DOE Joint Genome Institute"/>
            <consortium name="Mycorrhizal Genomics Consortium"/>
            <person name="Kohler A."/>
            <person name="Kuo A."/>
            <person name="Nagy L.G."/>
            <person name="Floudas D."/>
            <person name="Copeland A."/>
            <person name="Barry K.W."/>
            <person name="Cichocki N."/>
            <person name="Veneault-Fourrey C."/>
            <person name="LaButti K."/>
            <person name="Lindquist E.A."/>
            <person name="Lipzen A."/>
            <person name="Lundell T."/>
            <person name="Morin E."/>
            <person name="Murat C."/>
            <person name="Riley R."/>
            <person name="Ohm R."/>
            <person name="Sun H."/>
            <person name="Tunlid A."/>
            <person name="Henrissat B."/>
            <person name="Grigoriev I.V."/>
            <person name="Hibbett D.S."/>
            <person name="Martin F."/>
        </authorList>
    </citation>
    <scope>NUCLEOTIDE SEQUENCE [LARGE SCALE GENOMIC DNA]</scope>
    <source>
        <strain evidence="3">Ve08.2h10</strain>
    </source>
</reference>
<sequence length="126" mass="14204">MAEFFGVTMELQSNAISRAVLTILHRIRLNARRRTLVLIWTNGACASCFCLAGLSVALWAGTCSERASPVSVLITFSLFGIRGIPTVFVTKMLARMIRMDTNVHKDRKEWCLCPEKPRVAFEDVIW</sequence>
<keyword evidence="1" id="KW-0812">Transmembrane</keyword>
<keyword evidence="1" id="KW-0472">Membrane</keyword>
<name>A0A0D0DYC5_9AGAM</name>
<reference evidence="2 3" key="1">
    <citation type="submission" date="2014-04" db="EMBL/GenBank/DDBJ databases">
        <authorList>
            <consortium name="DOE Joint Genome Institute"/>
            <person name="Kuo A."/>
            <person name="Kohler A."/>
            <person name="Jargeat P."/>
            <person name="Nagy L.G."/>
            <person name="Floudas D."/>
            <person name="Copeland A."/>
            <person name="Barry K.W."/>
            <person name="Cichocki N."/>
            <person name="Veneault-Fourrey C."/>
            <person name="LaButti K."/>
            <person name="Lindquist E.A."/>
            <person name="Lipzen A."/>
            <person name="Lundell T."/>
            <person name="Morin E."/>
            <person name="Murat C."/>
            <person name="Sun H."/>
            <person name="Tunlid A."/>
            <person name="Henrissat B."/>
            <person name="Grigoriev I.V."/>
            <person name="Hibbett D.S."/>
            <person name="Martin F."/>
            <person name="Nordberg H.P."/>
            <person name="Cantor M.N."/>
            <person name="Hua S.X."/>
        </authorList>
    </citation>
    <scope>NUCLEOTIDE SEQUENCE [LARGE SCALE GENOMIC DNA]</scope>
    <source>
        <strain evidence="2 3">Ve08.2h10</strain>
    </source>
</reference>
<proteinExistence type="predicted"/>
<dbReference type="AlphaFoldDB" id="A0A0D0DYC5"/>
<gene>
    <name evidence="2" type="ORF">PAXRUDRAFT_821326</name>
</gene>
<evidence type="ECO:0000256" key="1">
    <source>
        <dbReference type="SAM" id="Phobius"/>
    </source>
</evidence>
<protein>
    <submittedName>
        <fullName evidence="2">Uncharacterized protein</fullName>
    </submittedName>
</protein>
<keyword evidence="3" id="KW-1185">Reference proteome</keyword>
<evidence type="ECO:0000313" key="2">
    <source>
        <dbReference type="EMBL" id="KIL00744.1"/>
    </source>
</evidence>
<evidence type="ECO:0000313" key="3">
    <source>
        <dbReference type="Proteomes" id="UP000054538"/>
    </source>
</evidence>
<organism evidence="2 3">
    <name type="scientific">Paxillus rubicundulus Ve08.2h10</name>
    <dbReference type="NCBI Taxonomy" id="930991"/>
    <lineage>
        <taxon>Eukaryota</taxon>
        <taxon>Fungi</taxon>
        <taxon>Dikarya</taxon>
        <taxon>Basidiomycota</taxon>
        <taxon>Agaricomycotina</taxon>
        <taxon>Agaricomycetes</taxon>
        <taxon>Agaricomycetidae</taxon>
        <taxon>Boletales</taxon>
        <taxon>Paxilineae</taxon>
        <taxon>Paxillaceae</taxon>
        <taxon>Paxillus</taxon>
    </lineage>
</organism>
<dbReference type="InParanoid" id="A0A0D0DYC5"/>